<dbReference type="OrthoDB" id="5245689at2759"/>
<feature type="region of interest" description="Disordered" evidence="1">
    <location>
        <begin position="242"/>
        <end position="302"/>
    </location>
</feature>
<evidence type="ECO:0000313" key="2">
    <source>
        <dbReference type="EMBL" id="EFX06302.1"/>
    </source>
</evidence>
<dbReference type="Proteomes" id="UP000007796">
    <property type="component" value="Unassembled WGS sequence"/>
</dbReference>
<protein>
    <submittedName>
        <fullName evidence="2">Uncharacterized protein</fullName>
    </submittedName>
</protein>
<proteinExistence type="predicted"/>
<feature type="compositionally biased region" description="Polar residues" evidence="1">
    <location>
        <begin position="316"/>
        <end position="326"/>
    </location>
</feature>
<dbReference type="eggNOG" id="ENOG502RVW5">
    <property type="taxonomic scope" value="Eukaryota"/>
</dbReference>
<reference evidence="2 3" key="1">
    <citation type="journal article" date="2011" name="Proc. Natl. Acad. Sci. U.S.A.">
        <title>Genome and transcriptome analyses of the mountain pine beetle-fungal symbiont Grosmannia clavigera, a lodgepole pine pathogen.</title>
        <authorList>
            <person name="DiGuistini S."/>
            <person name="Wang Y."/>
            <person name="Liao N.Y."/>
            <person name="Taylor G."/>
            <person name="Tanguay P."/>
            <person name="Feau N."/>
            <person name="Henrissat B."/>
            <person name="Chan S.K."/>
            <person name="Hesse-Orce U."/>
            <person name="Alamouti S.M."/>
            <person name="Tsui C.K.M."/>
            <person name="Docking R.T."/>
            <person name="Levasseur A."/>
            <person name="Haridas S."/>
            <person name="Robertson G."/>
            <person name="Birol I."/>
            <person name="Holt R.A."/>
            <person name="Marra M.A."/>
            <person name="Hamelin R.C."/>
            <person name="Hirst M."/>
            <person name="Jones S.J.M."/>
            <person name="Bohlmann J."/>
            <person name="Breuil C."/>
        </authorList>
    </citation>
    <scope>NUCLEOTIDE SEQUENCE [LARGE SCALE GENOMIC DNA]</scope>
    <source>
        <strain evidence="3">kw1407 / UAMH 11150</strain>
    </source>
</reference>
<dbReference type="InParanoid" id="F0X6S0"/>
<accession>F0X6S0</accession>
<organism evidence="3">
    <name type="scientific">Grosmannia clavigera (strain kw1407 / UAMH 11150)</name>
    <name type="common">Blue stain fungus</name>
    <name type="synonym">Graphiocladiella clavigera</name>
    <dbReference type="NCBI Taxonomy" id="655863"/>
    <lineage>
        <taxon>Eukaryota</taxon>
        <taxon>Fungi</taxon>
        <taxon>Dikarya</taxon>
        <taxon>Ascomycota</taxon>
        <taxon>Pezizomycotina</taxon>
        <taxon>Sordariomycetes</taxon>
        <taxon>Sordariomycetidae</taxon>
        <taxon>Ophiostomatales</taxon>
        <taxon>Ophiostomataceae</taxon>
        <taxon>Leptographium</taxon>
    </lineage>
</organism>
<feature type="compositionally biased region" description="Gly residues" evidence="1">
    <location>
        <begin position="292"/>
        <end position="302"/>
    </location>
</feature>
<feature type="region of interest" description="Disordered" evidence="1">
    <location>
        <begin position="202"/>
        <end position="223"/>
    </location>
</feature>
<feature type="compositionally biased region" description="Pro residues" evidence="1">
    <location>
        <begin position="580"/>
        <end position="596"/>
    </location>
</feature>
<feature type="compositionally biased region" description="Low complexity" evidence="1">
    <location>
        <begin position="540"/>
        <end position="554"/>
    </location>
</feature>
<dbReference type="GeneID" id="25980077"/>
<sequence>MGTAETSGQCLCPNGHGAATLATDRKNVRGIEPQLQHVHDLPRRQTFGFYDGSDPQDCINNCRESFFSLLLDTPPSEDDSTDTTPSEVCSLLSADGISDILWQLYWCDSAFCGVWIEAGTSGQDPNVDRLINQCQNIGYSSVYDPGSPASDYSCSSLLMAVSAGNPCWNTVEVSATSTSDSSILTSPAAAMAPSLITGELPTPLISPARSRNSAASSARPSSLNGGVGTFATAAYGAYGGGSSTAETWPSHPPRDHRRGRSRFLPARLFRRDIRRGTSPPLTSLSPPPSPTTGGGGGGAGGFYGYTDTSIPYYFPSSPSCAPTTNRLEPRREAKPMPRAARLNLREMRQKQQQQQQEEEEQKSHDILHSSRRAAPPPPPSSLISLSLSLPSVAALVSKDDGSSFVNSGRIPSKIGAGAAVQSCSPSTPISPAASSSIYGHALTTDAVDPMVVLPTVVSPYYSDGGGPASVSPASALSARNFSSGVPSPPSAPLPSRPLFPPMSPSRPSRPHDTPLEIPDLIMPRTPPPVGPFYTKTARVSTSSPFFSSTASQSGGRDRTRDSRGDSDSDIRFSLCAPPDRALPPLPLQSPPTSPPKQPRDSSVMLTRDGDPNDEAWASQKYRPVNTSTELPESGSASTAAADGVTFTSSFSSAATASTTKSTGVLGYPSEVLSTPSSPASVYSTVTDSSSRTVRKAIDTHSRMALYAPSTSSEIPES</sequence>
<feature type="compositionally biased region" description="Pro residues" evidence="1">
    <location>
        <begin position="486"/>
        <end position="504"/>
    </location>
</feature>
<dbReference type="STRING" id="655863.F0X6S0"/>
<dbReference type="EMBL" id="GL629729">
    <property type="protein sequence ID" value="EFX06302.1"/>
    <property type="molecule type" value="Genomic_DNA"/>
</dbReference>
<keyword evidence="3" id="KW-1185">Reference proteome</keyword>
<evidence type="ECO:0000256" key="1">
    <source>
        <dbReference type="SAM" id="MobiDB-lite"/>
    </source>
</evidence>
<feature type="region of interest" description="Disordered" evidence="1">
    <location>
        <begin position="316"/>
        <end position="335"/>
    </location>
</feature>
<feature type="compositionally biased region" description="Low complexity" evidence="1">
    <location>
        <begin position="206"/>
        <end position="222"/>
    </location>
</feature>
<evidence type="ECO:0000313" key="3">
    <source>
        <dbReference type="Proteomes" id="UP000007796"/>
    </source>
</evidence>
<feature type="region of interest" description="Disordered" evidence="1">
    <location>
        <begin position="346"/>
        <end position="382"/>
    </location>
</feature>
<feature type="compositionally biased region" description="Low complexity" evidence="1">
    <location>
        <begin position="645"/>
        <end position="662"/>
    </location>
</feature>
<dbReference type="HOGENOM" id="CLU_385445_0_0_1"/>
<gene>
    <name evidence="2" type="ORF">CMQ_6623</name>
</gene>
<feature type="compositionally biased region" description="Polar residues" evidence="1">
    <location>
        <begin position="624"/>
        <end position="638"/>
    </location>
</feature>
<name>F0X6S0_GROCL</name>
<feature type="compositionally biased region" description="Basic and acidic residues" evidence="1">
    <location>
        <begin position="555"/>
        <end position="570"/>
    </location>
</feature>
<feature type="region of interest" description="Disordered" evidence="1">
    <location>
        <begin position="480"/>
        <end position="684"/>
    </location>
</feature>
<dbReference type="RefSeq" id="XP_014175784.1">
    <property type="nucleotide sequence ID" value="XM_014320309.1"/>
</dbReference>
<dbReference type="AlphaFoldDB" id="F0X6S0"/>